<feature type="compositionally biased region" description="Basic and acidic residues" evidence="1">
    <location>
        <begin position="591"/>
        <end position="602"/>
    </location>
</feature>
<gene>
    <name evidence="3" type="ORF">EVAR_87678_1</name>
</gene>
<evidence type="ECO:0000256" key="1">
    <source>
        <dbReference type="SAM" id="MobiDB-lite"/>
    </source>
</evidence>
<dbReference type="EMBL" id="BGZK01000877">
    <property type="protein sequence ID" value="GBP63701.1"/>
    <property type="molecule type" value="Genomic_DNA"/>
</dbReference>
<evidence type="ECO:0000313" key="4">
    <source>
        <dbReference type="Proteomes" id="UP000299102"/>
    </source>
</evidence>
<feature type="compositionally biased region" description="Polar residues" evidence="1">
    <location>
        <begin position="178"/>
        <end position="200"/>
    </location>
</feature>
<feature type="transmembrane region" description="Helical" evidence="2">
    <location>
        <begin position="43"/>
        <end position="63"/>
    </location>
</feature>
<dbReference type="AlphaFoldDB" id="A0A4C1XIE2"/>
<feature type="region of interest" description="Disordered" evidence="1">
    <location>
        <begin position="95"/>
        <end position="207"/>
    </location>
</feature>
<protein>
    <submittedName>
        <fullName evidence="3">Uncharacterized protein</fullName>
    </submittedName>
</protein>
<dbReference type="OrthoDB" id="8173371at2759"/>
<evidence type="ECO:0000313" key="3">
    <source>
        <dbReference type="EMBL" id="GBP63701.1"/>
    </source>
</evidence>
<feature type="compositionally biased region" description="Polar residues" evidence="1">
    <location>
        <begin position="128"/>
        <end position="139"/>
    </location>
</feature>
<comment type="caution">
    <text evidence="3">The sequence shown here is derived from an EMBL/GenBank/DDBJ whole genome shotgun (WGS) entry which is preliminary data.</text>
</comment>
<proteinExistence type="predicted"/>
<keyword evidence="2" id="KW-0812">Transmembrane</keyword>
<keyword evidence="2" id="KW-1133">Transmembrane helix</keyword>
<evidence type="ECO:0000256" key="2">
    <source>
        <dbReference type="SAM" id="Phobius"/>
    </source>
</evidence>
<feature type="transmembrane region" description="Helical" evidence="2">
    <location>
        <begin position="243"/>
        <end position="262"/>
    </location>
</feature>
<feature type="region of interest" description="Disordered" evidence="1">
    <location>
        <begin position="556"/>
        <end position="602"/>
    </location>
</feature>
<feature type="compositionally biased region" description="Polar residues" evidence="1">
    <location>
        <begin position="95"/>
        <end position="111"/>
    </location>
</feature>
<feature type="transmembrane region" description="Helical" evidence="2">
    <location>
        <begin position="357"/>
        <end position="376"/>
    </location>
</feature>
<reference evidence="3 4" key="1">
    <citation type="journal article" date="2019" name="Commun. Biol.">
        <title>The bagworm genome reveals a unique fibroin gene that provides high tensile strength.</title>
        <authorList>
            <person name="Kono N."/>
            <person name="Nakamura H."/>
            <person name="Ohtoshi R."/>
            <person name="Tomita M."/>
            <person name="Numata K."/>
            <person name="Arakawa K."/>
        </authorList>
    </citation>
    <scope>NUCLEOTIDE SEQUENCE [LARGE SCALE GENOMIC DNA]</scope>
</reference>
<sequence>MDACEMWCGYGTELNRTRTMTIVLYDYCELEERTSKHFKIWKALHITIYALVALLGIVNYSFLEGTLQFYDGNCILYPRQLEFYDVDIPCINETHSSRSANTTHTNGTARNTGEVGPEKNDTAAIIDESNQGKNRTARNTGEVGPERNDTAQIIGESNQEKNENAQNPGEVDPERDGTTPSSKSTGVNESTASIESTLRNNVPDKEQKQQAVLENCVGNETSWSRPALDVGRTLFGEVNDCDWALYTPMASTIFAAVWVTMFTMCPGGGRVRAGHASNSQSLHAFALQWISLKCVAAGAYQLSTFVVETDAVYKLRTHMRTSRTKVVVLSCSRSSALACDNYRVTALKRRLQQPWRILAPALVFSVVLAIVTGHSFSRTSGGLHAFCAGFVNMTNTTTCSPVTSYTEAAWNASLGVGGRAAVVRAASAGVWAGWACAAALLLARCVAAPDFVVRRTGVLLKDPQQVLPKECDNFLRIFNVVSLSFVRRNRDLMESANGVGTVTEFDLTETKLLRITSRLKKSPKKHHVQFAVRSGSLRDNTSVRSEPTLTSELVTASVEHHEDSTPSSIFNTPVRRTHERESMLEMTSLPHIDDKTTPDQYQ</sequence>
<keyword evidence="4" id="KW-1185">Reference proteome</keyword>
<name>A0A4C1XIE2_EUMVA</name>
<dbReference type="Proteomes" id="UP000299102">
    <property type="component" value="Unassembled WGS sequence"/>
</dbReference>
<dbReference type="STRING" id="151549.A0A4C1XIE2"/>
<keyword evidence="2" id="KW-0472">Membrane</keyword>
<accession>A0A4C1XIE2</accession>
<organism evidence="3 4">
    <name type="scientific">Eumeta variegata</name>
    <name type="common">Bagworm moth</name>
    <name type="synonym">Eumeta japonica</name>
    <dbReference type="NCBI Taxonomy" id="151549"/>
    <lineage>
        <taxon>Eukaryota</taxon>
        <taxon>Metazoa</taxon>
        <taxon>Ecdysozoa</taxon>
        <taxon>Arthropoda</taxon>
        <taxon>Hexapoda</taxon>
        <taxon>Insecta</taxon>
        <taxon>Pterygota</taxon>
        <taxon>Neoptera</taxon>
        <taxon>Endopterygota</taxon>
        <taxon>Lepidoptera</taxon>
        <taxon>Glossata</taxon>
        <taxon>Ditrysia</taxon>
        <taxon>Tineoidea</taxon>
        <taxon>Psychidae</taxon>
        <taxon>Oiketicinae</taxon>
        <taxon>Eumeta</taxon>
    </lineage>
</organism>